<dbReference type="FunFam" id="1.20.120.1220:FF:000001">
    <property type="entry name" value="Type 4 prepilin-like proteins leader peptide-processing enzyme"/>
    <property type="match status" value="1"/>
</dbReference>
<dbReference type="Proteomes" id="UP000030428">
    <property type="component" value="Unassembled WGS sequence"/>
</dbReference>
<proteinExistence type="inferred from homology"/>
<dbReference type="PANTHER" id="PTHR30487:SF0">
    <property type="entry name" value="PREPILIN LEADER PEPTIDASE_N-METHYLTRANSFERASE-RELATED"/>
    <property type="match status" value="1"/>
</dbReference>
<keyword evidence="8" id="KW-0949">S-adenosyl-L-methionine</keyword>
<evidence type="ECO:0000256" key="3">
    <source>
        <dbReference type="ARBA" id="ARBA00022475"/>
    </source>
</evidence>
<keyword evidence="4" id="KW-0997">Cell inner membrane</keyword>
<evidence type="ECO:0000259" key="20">
    <source>
        <dbReference type="Pfam" id="PF01478"/>
    </source>
</evidence>
<keyword evidence="12 19" id="KW-0472">Membrane</keyword>
<dbReference type="Pfam" id="PF01478">
    <property type="entry name" value="Peptidase_A24"/>
    <property type="match status" value="1"/>
</dbReference>
<comment type="function">
    <text evidence="18">Plays an essential role in type IV pili and type II pseudopili formation by proteolytically removing the leader sequence from substrate proteins and subsequently monomethylating the alpha-amino group of the newly exposed N-terminal phenylalanine.</text>
</comment>
<feature type="transmembrane region" description="Helical" evidence="19">
    <location>
        <begin position="183"/>
        <end position="200"/>
    </location>
</feature>
<feature type="transmembrane region" description="Helical" evidence="19">
    <location>
        <begin position="261"/>
        <end position="280"/>
    </location>
</feature>
<gene>
    <name evidence="22" type="ORF">PN36_00860</name>
</gene>
<dbReference type="EC" id="2.1.1.-" evidence="18"/>
<evidence type="ECO:0000256" key="6">
    <source>
        <dbReference type="ARBA" id="ARBA00022670"/>
    </source>
</evidence>
<evidence type="ECO:0000256" key="17">
    <source>
        <dbReference type="RuleBase" id="RU003793"/>
    </source>
</evidence>
<feature type="transmembrane region" description="Helical" evidence="19">
    <location>
        <begin position="116"/>
        <end position="142"/>
    </location>
</feature>
<comment type="subcellular location">
    <subcellularLocation>
        <location evidence="1">Cell inner membrane</location>
        <topology evidence="1">Multi-pass membrane protein</topology>
    </subcellularLocation>
    <subcellularLocation>
        <location evidence="18">Cell membrane</location>
        <topology evidence="18">Multi-pass membrane protein</topology>
    </subcellularLocation>
</comment>
<dbReference type="InterPro" id="IPR014032">
    <property type="entry name" value="Peptidase_A24A_bac"/>
</dbReference>
<evidence type="ECO:0000256" key="10">
    <source>
        <dbReference type="ARBA" id="ARBA00022801"/>
    </source>
</evidence>
<comment type="caution">
    <text evidence="22">The sequence shown here is derived from an EMBL/GenBank/DDBJ whole genome shotgun (WGS) entry which is preliminary data.</text>
</comment>
<dbReference type="InterPro" id="IPR000045">
    <property type="entry name" value="Prepilin_IV_endopep_pep"/>
</dbReference>
<feature type="transmembrane region" description="Helical" evidence="19">
    <location>
        <begin position="220"/>
        <end position="249"/>
    </location>
</feature>
<evidence type="ECO:0000256" key="15">
    <source>
        <dbReference type="ARBA" id="ARBA00067082"/>
    </source>
</evidence>
<evidence type="ECO:0000256" key="18">
    <source>
        <dbReference type="RuleBase" id="RU003794"/>
    </source>
</evidence>
<dbReference type="PRINTS" id="PR00864">
    <property type="entry name" value="PREPILNPTASE"/>
</dbReference>
<evidence type="ECO:0000313" key="22">
    <source>
        <dbReference type="EMBL" id="KHD08674.1"/>
    </source>
</evidence>
<feature type="domain" description="Prepilin peptidase A24 N-terminal" evidence="21">
    <location>
        <begin position="20"/>
        <end position="126"/>
    </location>
</feature>
<evidence type="ECO:0000256" key="5">
    <source>
        <dbReference type="ARBA" id="ARBA00022603"/>
    </source>
</evidence>
<feature type="transmembrane region" description="Helical" evidence="19">
    <location>
        <begin position="12"/>
        <end position="33"/>
    </location>
</feature>
<feature type="domain" description="Prepilin type IV endopeptidase peptidase" evidence="20">
    <location>
        <begin position="137"/>
        <end position="245"/>
    </location>
</feature>
<dbReference type="AlphaFoldDB" id="A0A0A6PHZ6"/>
<comment type="catalytic activity">
    <reaction evidence="14 18">
        <text>Typically cleaves a -Gly-|-Phe- bond to release an N-terminal, basic peptide of 5-8 residues from type IV prepilin, and then N-methylates the new N-terminal amino group, the methyl donor being S-adenosyl-L-methionine.</text>
        <dbReference type="EC" id="3.4.23.43"/>
    </reaction>
</comment>
<evidence type="ECO:0000256" key="12">
    <source>
        <dbReference type="ARBA" id="ARBA00023136"/>
    </source>
</evidence>
<accession>A0A0A6PHZ6</accession>
<evidence type="ECO:0000256" key="13">
    <source>
        <dbReference type="ARBA" id="ARBA00023268"/>
    </source>
</evidence>
<evidence type="ECO:0000256" key="7">
    <source>
        <dbReference type="ARBA" id="ARBA00022679"/>
    </source>
</evidence>
<sequence>MNVLSYLAAEPNAFLIVVGIVGLIVGSFLNVVIHRLPIMIQREWERECASLLKVSPSSESEPFDLSRPRSRCPHCKHQITVLENIPILSYIWQRGKCTNCQTKISPRYPLIEGVSAFLAVITAWHFGFGWAVLGALALTWALLASSIIDFEHQLLFDSITLPFLWFGLLCNLFGLYTDIESSLIGAMAGYLSLWSVYWLFKLFTGKEGMGYGDFKLLAMLGAWMGWQALPFIILMSSLIGAVVGITLVLWRGHDKNIPIPYGPFLAAAGWISLLWGNLLWSYP</sequence>
<name>A0A0A6PHZ6_9GAMM</name>
<dbReference type="EC" id="3.4.23.43" evidence="15 18"/>
<dbReference type="GO" id="GO:0008168">
    <property type="term" value="F:methyltransferase activity"/>
    <property type="evidence" value="ECO:0007669"/>
    <property type="project" value="UniProtKB-KW"/>
</dbReference>
<evidence type="ECO:0000256" key="16">
    <source>
        <dbReference type="ARBA" id="ARBA00071870"/>
    </source>
</evidence>
<organism evidence="22 23">
    <name type="scientific">Candidatus Thiomargarita nelsonii</name>
    <dbReference type="NCBI Taxonomy" id="1003181"/>
    <lineage>
        <taxon>Bacteria</taxon>
        <taxon>Pseudomonadati</taxon>
        <taxon>Pseudomonadota</taxon>
        <taxon>Gammaproteobacteria</taxon>
        <taxon>Thiotrichales</taxon>
        <taxon>Thiotrichaceae</taxon>
        <taxon>Thiomargarita</taxon>
    </lineage>
</organism>
<keyword evidence="23" id="KW-1185">Reference proteome</keyword>
<dbReference type="GO" id="GO:0006465">
    <property type="term" value="P:signal peptide processing"/>
    <property type="evidence" value="ECO:0007669"/>
    <property type="project" value="TreeGrafter"/>
</dbReference>
<evidence type="ECO:0000256" key="9">
    <source>
        <dbReference type="ARBA" id="ARBA00022692"/>
    </source>
</evidence>
<evidence type="ECO:0000256" key="14">
    <source>
        <dbReference type="ARBA" id="ARBA00050401"/>
    </source>
</evidence>
<comment type="similarity">
    <text evidence="2 17">Belongs to the peptidase A24 family.</text>
</comment>
<keyword evidence="11 19" id="KW-1133">Transmembrane helix</keyword>
<evidence type="ECO:0000256" key="8">
    <source>
        <dbReference type="ARBA" id="ARBA00022691"/>
    </source>
</evidence>
<keyword evidence="9 18" id="KW-0812">Transmembrane</keyword>
<keyword evidence="6 18" id="KW-0645">Protease</keyword>
<feature type="transmembrane region" description="Helical" evidence="19">
    <location>
        <begin position="154"/>
        <end position="176"/>
    </location>
</feature>
<reference evidence="22 23" key="1">
    <citation type="journal article" date="2016" name="Front. Microbiol.">
        <title>Single-Cell (Meta-)Genomics of a Dimorphic Candidatus Thiomargarita nelsonii Reveals Genomic Plasticity.</title>
        <authorList>
            <person name="Flood B.E."/>
            <person name="Fliss P."/>
            <person name="Jones D.S."/>
            <person name="Dick G.J."/>
            <person name="Jain S."/>
            <person name="Kaster A.K."/>
            <person name="Winkel M."/>
            <person name="Mussmann M."/>
            <person name="Bailey J."/>
        </authorList>
    </citation>
    <scope>NUCLEOTIDE SEQUENCE [LARGE SCALE GENOMIC DNA]</scope>
    <source>
        <strain evidence="22">Hydrate Ridge</strain>
    </source>
</reference>
<keyword evidence="13 18" id="KW-0511">Multifunctional enzyme</keyword>
<dbReference type="InterPro" id="IPR050882">
    <property type="entry name" value="Prepilin_peptidase/N-MTase"/>
</dbReference>
<dbReference type="Gene3D" id="1.20.120.1220">
    <property type="match status" value="1"/>
</dbReference>
<dbReference type="PANTHER" id="PTHR30487">
    <property type="entry name" value="TYPE 4 PREPILIN-LIKE PROTEINS LEADER PEPTIDE-PROCESSING ENZYME"/>
    <property type="match status" value="1"/>
</dbReference>
<keyword evidence="3" id="KW-1003">Cell membrane</keyword>
<dbReference type="GO" id="GO:0032259">
    <property type="term" value="P:methylation"/>
    <property type="evidence" value="ECO:0007669"/>
    <property type="project" value="UniProtKB-KW"/>
</dbReference>
<keyword evidence="5 18" id="KW-0489">Methyltransferase</keyword>
<evidence type="ECO:0000313" key="23">
    <source>
        <dbReference type="Proteomes" id="UP000030428"/>
    </source>
</evidence>
<dbReference type="Pfam" id="PF06750">
    <property type="entry name" value="A24_N_bact"/>
    <property type="match status" value="1"/>
</dbReference>
<evidence type="ECO:0000259" key="21">
    <source>
        <dbReference type="Pfam" id="PF06750"/>
    </source>
</evidence>
<dbReference type="EMBL" id="JSZA02000002">
    <property type="protein sequence ID" value="KHD08674.1"/>
    <property type="molecule type" value="Genomic_DNA"/>
</dbReference>
<protein>
    <recommendedName>
        <fullName evidence="16 18">Prepilin leader peptidase/N-methyltransferase</fullName>
        <ecNumber evidence="18">2.1.1.-</ecNumber>
        <ecNumber evidence="15 18">3.4.23.43</ecNumber>
    </recommendedName>
</protein>
<evidence type="ECO:0000256" key="4">
    <source>
        <dbReference type="ARBA" id="ARBA00022519"/>
    </source>
</evidence>
<keyword evidence="7 18" id="KW-0808">Transferase</keyword>
<keyword evidence="10 18" id="KW-0378">Hydrolase</keyword>
<dbReference type="InterPro" id="IPR010627">
    <property type="entry name" value="Prepilin_pept_A24_N"/>
</dbReference>
<evidence type="ECO:0000256" key="19">
    <source>
        <dbReference type="SAM" id="Phobius"/>
    </source>
</evidence>
<evidence type="ECO:0000256" key="11">
    <source>
        <dbReference type="ARBA" id="ARBA00022989"/>
    </source>
</evidence>
<evidence type="ECO:0000256" key="1">
    <source>
        <dbReference type="ARBA" id="ARBA00004429"/>
    </source>
</evidence>
<dbReference type="GO" id="GO:0004190">
    <property type="term" value="F:aspartic-type endopeptidase activity"/>
    <property type="evidence" value="ECO:0007669"/>
    <property type="project" value="UniProtKB-EC"/>
</dbReference>
<evidence type="ECO:0000256" key="2">
    <source>
        <dbReference type="ARBA" id="ARBA00005801"/>
    </source>
</evidence>
<dbReference type="GO" id="GO:0005886">
    <property type="term" value="C:plasma membrane"/>
    <property type="evidence" value="ECO:0007669"/>
    <property type="project" value="UniProtKB-SubCell"/>
</dbReference>